<proteinExistence type="predicted"/>
<keyword evidence="4" id="KW-1185">Reference proteome</keyword>
<reference evidence="3 4" key="1">
    <citation type="submission" date="2019-05" db="EMBL/GenBank/DDBJ databases">
        <title>Mikania micrantha, genome provides insights into the molecular mechanism of rapid growth.</title>
        <authorList>
            <person name="Liu B."/>
        </authorList>
    </citation>
    <scope>NUCLEOTIDE SEQUENCE [LARGE SCALE GENOMIC DNA]</scope>
    <source>
        <strain evidence="3">NLD-2019</strain>
        <tissue evidence="3">Leaf</tissue>
    </source>
</reference>
<dbReference type="PANTHER" id="PTHR43888">
    <property type="entry name" value="DNAJ-LIKE-2, ISOFORM A-RELATED"/>
    <property type="match status" value="1"/>
</dbReference>
<evidence type="ECO:0000313" key="4">
    <source>
        <dbReference type="Proteomes" id="UP000326396"/>
    </source>
</evidence>
<dbReference type="Pfam" id="PF01556">
    <property type="entry name" value="DnaJ_C"/>
    <property type="match status" value="1"/>
</dbReference>
<dbReference type="InterPro" id="IPR002939">
    <property type="entry name" value="DnaJ_C"/>
</dbReference>
<dbReference type="Gene3D" id="2.60.260.20">
    <property type="entry name" value="Urease metallochaperone UreE, N-terminal domain"/>
    <property type="match status" value="1"/>
</dbReference>
<keyword evidence="1" id="KW-0732">Signal</keyword>
<feature type="chain" id="PRO_5024275317" description="Chaperone DnaJ C-terminal domain-containing protein" evidence="1">
    <location>
        <begin position="24"/>
        <end position="173"/>
    </location>
</feature>
<feature type="domain" description="Chaperone DnaJ C-terminal" evidence="2">
    <location>
        <begin position="87"/>
        <end position="131"/>
    </location>
</feature>
<name>A0A5N6NLK3_9ASTR</name>
<evidence type="ECO:0000259" key="2">
    <source>
        <dbReference type="Pfam" id="PF01556"/>
    </source>
</evidence>
<dbReference type="GO" id="GO:0030544">
    <property type="term" value="F:Hsp70 protein binding"/>
    <property type="evidence" value="ECO:0007669"/>
    <property type="project" value="InterPro"/>
</dbReference>
<dbReference type="AlphaFoldDB" id="A0A5N6NLK3"/>
<sequence length="173" mass="19865">MTIRFLTALVEGFVAVMTMTVAADSIPTMCVQEHSGNDIGIEVWLWCYKFYTGDMQAEDWFKGQCHGCGVHTCEVDLASVMQPDTVIGDIVFVLQQKKHPKFKRKRDDIFVVHTLSLTEELCGFQFILTHLYNRSLNLERSIQGDNDEGMLKFLIPFMRGSFTSTLQWNFQTH</sequence>
<dbReference type="Proteomes" id="UP000326396">
    <property type="component" value="Linkage Group LG18"/>
</dbReference>
<comment type="caution">
    <text evidence="3">The sequence shown here is derived from an EMBL/GenBank/DDBJ whole genome shotgun (WGS) entry which is preliminary data.</text>
</comment>
<evidence type="ECO:0000313" key="3">
    <source>
        <dbReference type="EMBL" id="KAD4982009.1"/>
    </source>
</evidence>
<dbReference type="GO" id="GO:0006457">
    <property type="term" value="P:protein folding"/>
    <property type="evidence" value="ECO:0007669"/>
    <property type="project" value="InterPro"/>
</dbReference>
<accession>A0A5N6NLK3</accession>
<gene>
    <name evidence="3" type="ORF">E3N88_18680</name>
</gene>
<dbReference type="InterPro" id="IPR044713">
    <property type="entry name" value="DNJA1/2-like"/>
</dbReference>
<evidence type="ECO:0000256" key="1">
    <source>
        <dbReference type="SAM" id="SignalP"/>
    </source>
</evidence>
<dbReference type="OrthoDB" id="550424at2759"/>
<organism evidence="3 4">
    <name type="scientific">Mikania micrantha</name>
    <name type="common">bitter vine</name>
    <dbReference type="NCBI Taxonomy" id="192012"/>
    <lineage>
        <taxon>Eukaryota</taxon>
        <taxon>Viridiplantae</taxon>
        <taxon>Streptophyta</taxon>
        <taxon>Embryophyta</taxon>
        <taxon>Tracheophyta</taxon>
        <taxon>Spermatophyta</taxon>
        <taxon>Magnoliopsida</taxon>
        <taxon>eudicotyledons</taxon>
        <taxon>Gunneridae</taxon>
        <taxon>Pentapetalae</taxon>
        <taxon>asterids</taxon>
        <taxon>campanulids</taxon>
        <taxon>Asterales</taxon>
        <taxon>Asteraceae</taxon>
        <taxon>Asteroideae</taxon>
        <taxon>Heliantheae alliance</taxon>
        <taxon>Eupatorieae</taxon>
        <taxon>Mikania</taxon>
    </lineage>
</organism>
<feature type="signal peptide" evidence="1">
    <location>
        <begin position="1"/>
        <end position="23"/>
    </location>
</feature>
<dbReference type="EMBL" id="SZYD01000010">
    <property type="protein sequence ID" value="KAD4982009.1"/>
    <property type="molecule type" value="Genomic_DNA"/>
</dbReference>
<protein>
    <recommendedName>
        <fullName evidence="2">Chaperone DnaJ C-terminal domain-containing protein</fullName>
    </recommendedName>
</protein>